<dbReference type="AlphaFoldDB" id="A0A6G7VDN4"/>
<reference evidence="3" key="1">
    <citation type="submission" date="2020-01" db="EMBL/GenBank/DDBJ databases">
        <title>Caldichromatium gen. nov., sp. nov., a thermophilic purple sulfur bacterium member of the family Chromatiaceae isolated from Nakabusa hot spring, Japan.</title>
        <authorList>
            <person name="Saini M.K."/>
            <person name="Hanada S."/>
            <person name="Tank M."/>
        </authorList>
    </citation>
    <scope>NUCLEOTIDE SEQUENCE [LARGE SCALE GENOMIC DNA]</scope>
    <source>
        <strain evidence="3">No.7</strain>
    </source>
</reference>
<evidence type="ECO:0000256" key="1">
    <source>
        <dbReference type="SAM" id="Phobius"/>
    </source>
</evidence>
<accession>A0A6G7VDN4</accession>
<feature type="transmembrane region" description="Helical" evidence="1">
    <location>
        <begin position="34"/>
        <end position="53"/>
    </location>
</feature>
<dbReference type="Proteomes" id="UP000502699">
    <property type="component" value="Chromosome"/>
</dbReference>
<dbReference type="EMBL" id="CP048029">
    <property type="protein sequence ID" value="QIK38131.1"/>
    <property type="molecule type" value="Genomic_DNA"/>
</dbReference>
<keyword evidence="1" id="KW-0812">Transmembrane</keyword>
<gene>
    <name evidence="2" type="ORF">GWK36_09210</name>
</gene>
<dbReference type="KEGG" id="cjap:GWK36_09210"/>
<keyword evidence="1" id="KW-1133">Transmembrane helix</keyword>
<name>A0A6G7VDN4_9GAMM</name>
<organism evidence="2 3">
    <name type="scientific">Caldichromatium japonicum</name>
    <dbReference type="NCBI Taxonomy" id="2699430"/>
    <lineage>
        <taxon>Bacteria</taxon>
        <taxon>Pseudomonadati</taxon>
        <taxon>Pseudomonadota</taxon>
        <taxon>Gammaproteobacteria</taxon>
        <taxon>Chromatiales</taxon>
        <taxon>Chromatiaceae</taxon>
        <taxon>Caldichromatium</taxon>
    </lineage>
</organism>
<proteinExistence type="predicted"/>
<dbReference type="RefSeq" id="WP_166270895.1">
    <property type="nucleotide sequence ID" value="NZ_CP048029.1"/>
</dbReference>
<protein>
    <submittedName>
        <fullName evidence="2">Uncharacterized protein</fullName>
    </submittedName>
</protein>
<keyword evidence="3" id="KW-1185">Reference proteome</keyword>
<sequence>MAVTAVLLYLLLRTQERGRASSDTGVAQHPVRRWLPFLVLFPVILALTASAALHTYGYERDLQVTNLLAAVSIRQRELEGWLWERQKDARLIHTSSYLGEAYRSWRQGDAEAGRRLQEWLSQFISPHGFHAISLIDPQGQTLWASPEAPPRLIRYVSSHAALAGIEGRVYRIGPYLGLRVTP</sequence>
<evidence type="ECO:0000313" key="3">
    <source>
        <dbReference type="Proteomes" id="UP000502699"/>
    </source>
</evidence>
<evidence type="ECO:0000313" key="2">
    <source>
        <dbReference type="EMBL" id="QIK38131.1"/>
    </source>
</evidence>
<keyword evidence="1" id="KW-0472">Membrane</keyword>